<dbReference type="Proteomes" id="UP001296104">
    <property type="component" value="Unassembled WGS sequence"/>
</dbReference>
<protein>
    <submittedName>
        <fullName evidence="2">Uncharacterized protein</fullName>
    </submittedName>
</protein>
<feature type="region of interest" description="Disordered" evidence="1">
    <location>
        <begin position="1"/>
        <end position="46"/>
    </location>
</feature>
<feature type="region of interest" description="Disordered" evidence="1">
    <location>
        <begin position="143"/>
        <end position="169"/>
    </location>
</feature>
<dbReference type="AlphaFoldDB" id="A0AAI8Z5H6"/>
<evidence type="ECO:0000313" key="3">
    <source>
        <dbReference type="Proteomes" id="UP001296104"/>
    </source>
</evidence>
<reference evidence="2" key="1">
    <citation type="submission" date="2023-11" db="EMBL/GenBank/DDBJ databases">
        <authorList>
            <person name="Alioto T."/>
            <person name="Alioto T."/>
            <person name="Gomez Garrido J."/>
        </authorList>
    </citation>
    <scope>NUCLEOTIDE SEQUENCE</scope>
</reference>
<proteinExistence type="predicted"/>
<comment type="caution">
    <text evidence="2">The sequence shown here is derived from an EMBL/GenBank/DDBJ whole genome shotgun (WGS) entry which is preliminary data.</text>
</comment>
<sequence>MSDLENSMNNLSYDSTRPYDQANGIAEIPPSVDPSRPPQRNDDNQSCHCGCPCSKAAAAKEDVDEGIPVQMAASQRSFDSDASTLCSDAEIDGDEGAPEHLIEVGDFGFHSPAAIHRTLARQRRCTCFCPTPPQDLWSMSMIDDESPSGSPGDSMIVEGRGSSADHSDAGTASSGAFGFYSRSSSSVFAFTGGAFGQEHHVLQSLLTRPLPLTPDVRFDYPLGLSIAAGEFGDFREYDMW</sequence>
<gene>
    <name evidence="2" type="ORF">LECACI_7A007991</name>
</gene>
<keyword evidence="3" id="KW-1185">Reference proteome</keyword>
<evidence type="ECO:0000256" key="1">
    <source>
        <dbReference type="SAM" id="MobiDB-lite"/>
    </source>
</evidence>
<name>A0AAI8Z5H6_9PEZI</name>
<dbReference type="EMBL" id="CAVMBE010000071">
    <property type="protein sequence ID" value="CAK4032833.1"/>
    <property type="molecule type" value="Genomic_DNA"/>
</dbReference>
<accession>A0AAI8Z5H6</accession>
<evidence type="ECO:0000313" key="2">
    <source>
        <dbReference type="EMBL" id="CAK4032833.1"/>
    </source>
</evidence>
<feature type="compositionally biased region" description="Polar residues" evidence="1">
    <location>
        <begin position="1"/>
        <end position="15"/>
    </location>
</feature>
<organism evidence="2 3">
    <name type="scientific">Lecanosticta acicola</name>
    <dbReference type="NCBI Taxonomy" id="111012"/>
    <lineage>
        <taxon>Eukaryota</taxon>
        <taxon>Fungi</taxon>
        <taxon>Dikarya</taxon>
        <taxon>Ascomycota</taxon>
        <taxon>Pezizomycotina</taxon>
        <taxon>Dothideomycetes</taxon>
        <taxon>Dothideomycetidae</taxon>
        <taxon>Mycosphaerellales</taxon>
        <taxon>Mycosphaerellaceae</taxon>
        <taxon>Lecanosticta</taxon>
    </lineage>
</organism>